<dbReference type="GO" id="GO:0005814">
    <property type="term" value="C:centriole"/>
    <property type="evidence" value="ECO:0007669"/>
    <property type="project" value="InterPro"/>
</dbReference>
<gene>
    <name evidence="2" type="ORF">BDFB_003411</name>
</gene>
<accession>A0A482VUE5</accession>
<comment type="caution">
    <text evidence="2">The sequence shown here is derived from an EMBL/GenBank/DDBJ whole genome shotgun (WGS) entry which is preliminary data.</text>
</comment>
<proteinExistence type="predicted"/>
<sequence>MIISVPTIAPTCLLTFNNITYKPIIRDKHTFTTVYGFFNDTNDRIPNQEMSNDHEYISCIKIGGRPIIPPLITPKRREECLKYKIQAIELEKKKERNKLFKKCMEDLARLENQTKDLSRFDDSQPPLYTTLENQLTFAEDNTTHSPSHVPYATFKKLQNLKSETIDVTEYSDEGVKVINKPSETITYNEATPKLIRSNSYTLDSPSPILLAHLEKEARKCVEIEDSDSPSLSPITIIDSETEPKQMQFVETDISIQEVSISTPINTTETKKSQLEPQLSVILDKLPNEHANNIIKILEQQREDQLKNKLLAELVIEEKPMSVSISSSQSLYYSILSSPETPISRNESPKDDLHVVNLMNIKNCKSDVVMRREWAASVIGAAAKGYLVRRLIRTERVQSLIETIKDALLCAIQLHGAEVIEEADVELHRRLIQQVSAACYAFHDIFFSLSVKEQMGIIALDRQRRIEKAKRPSSGSSSVSITRRPQRISSKAVR</sequence>
<dbReference type="PANTHER" id="PTHR13594">
    <property type="entry name" value="CENTRIOLAR COILED-COIL PROTEIN OF 110 KDA"/>
    <property type="match status" value="1"/>
</dbReference>
<dbReference type="STRING" id="1661398.A0A482VUE5"/>
<dbReference type="GO" id="GO:0032465">
    <property type="term" value="P:regulation of cytokinesis"/>
    <property type="evidence" value="ECO:0007669"/>
    <property type="project" value="InterPro"/>
</dbReference>
<dbReference type="GO" id="GO:0032053">
    <property type="term" value="P:ciliary basal body organization"/>
    <property type="evidence" value="ECO:0007669"/>
    <property type="project" value="TreeGrafter"/>
</dbReference>
<dbReference type="PANTHER" id="PTHR13594:SF1">
    <property type="entry name" value="CENTRIOLAR COILED-COIL PROTEIN OF 110 KDA"/>
    <property type="match status" value="1"/>
</dbReference>
<dbReference type="GO" id="GO:1903723">
    <property type="term" value="P:negative regulation of centriole elongation"/>
    <property type="evidence" value="ECO:0007669"/>
    <property type="project" value="TreeGrafter"/>
</dbReference>
<evidence type="ECO:0000256" key="1">
    <source>
        <dbReference type="SAM" id="MobiDB-lite"/>
    </source>
</evidence>
<dbReference type="PROSITE" id="PS50096">
    <property type="entry name" value="IQ"/>
    <property type="match status" value="1"/>
</dbReference>
<dbReference type="Pfam" id="PF16025">
    <property type="entry name" value="CaM_bind"/>
    <property type="match status" value="1"/>
</dbReference>
<dbReference type="GO" id="GO:0007099">
    <property type="term" value="P:centriole replication"/>
    <property type="evidence" value="ECO:0007669"/>
    <property type="project" value="InterPro"/>
</dbReference>
<dbReference type="EMBL" id="QDEB01065645">
    <property type="protein sequence ID" value="RZC36049.1"/>
    <property type="molecule type" value="Genomic_DNA"/>
</dbReference>
<dbReference type="Proteomes" id="UP000292052">
    <property type="component" value="Unassembled WGS sequence"/>
</dbReference>
<dbReference type="OrthoDB" id="10028852at2759"/>
<name>A0A482VUE5_ASBVE</name>
<reference evidence="2 3" key="1">
    <citation type="submission" date="2017-03" db="EMBL/GenBank/DDBJ databases">
        <title>Genome of the blue death feigning beetle - Asbolus verrucosus.</title>
        <authorList>
            <person name="Rider S.D."/>
        </authorList>
    </citation>
    <scope>NUCLEOTIDE SEQUENCE [LARGE SCALE GENOMIC DNA]</scope>
    <source>
        <strain evidence="2">Butters</strain>
        <tissue evidence="2">Head and leg muscle</tissue>
    </source>
</reference>
<organism evidence="2 3">
    <name type="scientific">Asbolus verrucosus</name>
    <name type="common">Desert ironclad beetle</name>
    <dbReference type="NCBI Taxonomy" id="1661398"/>
    <lineage>
        <taxon>Eukaryota</taxon>
        <taxon>Metazoa</taxon>
        <taxon>Ecdysozoa</taxon>
        <taxon>Arthropoda</taxon>
        <taxon>Hexapoda</taxon>
        <taxon>Insecta</taxon>
        <taxon>Pterygota</taxon>
        <taxon>Neoptera</taxon>
        <taxon>Endopterygota</taxon>
        <taxon>Coleoptera</taxon>
        <taxon>Polyphaga</taxon>
        <taxon>Cucujiformia</taxon>
        <taxon>Tenebrionidae</taxon>
        <taxon>Pimeliinae</taxon>
        <taxon>Asbolus</taxon>
    </lineage>
</organism>
<feature type="region of interest" description="Disordered" evidence="1">
    <location>
        <begin position="467"/>
        <end position="493"/>
    </location>
</feature>
<evidence type="ECO:0000313" key="2">
    <source>
        <dbReference type="EMBL" id="RZC36049.1"/>
    </source>
</evidence>
<protein>
    <submittedName>
        <fullName evidence="2">Uncharacterized protein</fullName>
    </submittedName>
</protein>
<evidence type="ECO:0000313" key="3">
    <source>
        <dbReference type="Proteomes" id="UP000292052"/>
    </source>
</evidence>
<dbReference type="InterPro" id="IPR033207">
    <property type="entry name" value="CCP110"/>
</dbReference>
<keyword evidence="3" id="KW-1185">Reference proteome</keyword>
<dbReference type="AlphaFoldDB" id="A0A482VUE5"/>
<feature type="compositionally biased region" description="Polar residues" evidence="1">
    <location>
        <begin position="480"/>
        <end position="493"/>
    </location>
</feature>